<dbReference type="GO" id="GO:0005096">
    <property type="term" value="F:GTPase activator activity"/>
    <property type="evidence" value="ECO:0007669"/>
    <property type="project" value="UniProtKB-KW"/>
</dbReference>
<proteinExistence type="predicted"/>
<dbReference type="SMART" id="SM00233">
    <property type="entry name" value="PH"/>
    <property type="match status" value="2"/>
</dbReference>
<dbReference type="FunFam" id="1.10.220.150:FF:000011">
    <property type="entry name" value="Arf-GAP with dual PH domain-containing protein 1"/>
    <property type="match status" value="1"/>
</dbReference>
<keyword evidence="1" id="KW-0343">GTPase activation</keyword>
<keyword evidence="10" id="KW-1185">Reference proteome</keyword>
<dbReference type="Pfam" id="PF00169">
    <property type="entry name" value="PH"/>
    <property type="match status" value="2"/>
</dbReference>
<comment type="caution">
    <text evidence="9">The sequence shown here is derived from an EMBL/GenBank/DDBJ whole genome shotgun (WGS) entry which is preliminary data.</text>
</comment>
<evidence type="ECO:0000256" key="3">
    <source>
        <dbReference type="ARBA" id="ARBA00022771"/>
    </source>
</evidence>
<keyword evidence="2" id="KW-0479">Metal-binding</keyword>
<sequence length="420" mass="48643">MRWKWAKKKGVKESKDAGGEGGRVSPSEPRNAPAAAMGDRNSRRIIELAKLVGNSVCGDCGCSNPEWASYNLGVFICTTCATWHRKLGTHVSKVKHLKLDKWDDEQVQNMEEIGNEKAKQKYEQHVPPCYRVPKPGDPPVLQEQWVRAKYERQEFIHVDKQTYNTNEIEGRLMKKARDENKYYERKFSVSENCLKYYNKENSKEPKVTITLSELSVCLAPPKMKQNNGMQLSYMCDGSTRHIYVYHASGETIIHWYMAIRNIKLNRLLVAYPSATPEEVVPYLTNDFTMEGWLSKTGPSERDAYRKRWFTLDDRKLMYHENPMDPYPRGEIFLGHKDDNYSVSEGVPRGCKEHDCAFSLVTPDRTFVMSAPTREERAQWMKAINTVLERPLRPQDNQSKAEIEAKRKSSRGSRHSFFNFH</sequence>
<dbReference type="GO" id="GO:0005886">
    <property type="term" value="C:plasma membrane"/>
    <property type="evidence" value="ECO:0007669"/>
    <property type="project" value="TreeGrafter"/>
</dbReference>
<dbReference type="InterPro" id="IPR037278">
    <property type="entry name" value="ARFGAP/RecO"/>
</dbReference>
<dbReference type="GO" id="GO:0005737">
    <property type="term" value="C:cytoplasm"/>
    <property type="evidence" value="ECO:0007669"/>
    <property type="project" value="TreeGrafter"/>
</dbReference>
<evidence type="ECO:0000313" key="10">
    <source>
        <dbReference type="Proteomes" id="UP000324222"/>
    </source>
</evidence>
<evidence type="ECO:0000313" key="9">
    <source>
        <dbReference type="EMBL" id="MPC31953.1"/>
    </source>
</evidence>
<dbReference type="PANTHER" id="PTHR46021:SF2">
    <property type="entry name" value="ARF-GAP WITH DUAL PH DOMAIN-CONTAINING PROTEIN 1"/>
    <property type="match status" value="1"/>
</dbReference>
<evidence type="ECO:0000259" key="7">
    <source>
        <dbReference type="PROSITE" id="PS50003"/>
    </source>
</evidence>
<keyword evidence="3 5" id="KW-0863">Zinc-finger</keyword>
<dbReference type="PANTHER" id="PTHR46021">
    <property type="entry name" value="ARF-GAP WITH DUAL PH DOMAIN-CONTAINING PROTEIN 1-LIKE PROTEIN"/>
    <property type="match status" value="1"/>
</dbReference>
<dbReference type="InterPro" id="IPR052589">
    <property type="entry name" value="Arf-GAP_dual-PH_domain"/>
</dbReference>
<dbReference type="GO" id="GO:1902936">
    <property type="term" value="F:phosphatidylinositol bisphosphate binding"/>
    <property type="evidence" value="ECO:0007669"/>
    <property type="project" value="InterPro"/>
</dbReference>
<dbReference type="Gene3D" id="1.10.220.150">
    <property type="entry name" value="Arf GTPase activating protein"/>
    <property type="match status" value="1"/>
</dbReference>
<dbReference type="PROSITE" id="PS50003">
    <property type="entry name" value="PH_DOMAIN"/>
    <property type="match status" value="2"/>
</dbReference>
<organism evidence="9 10">
    <name type="scientific">Portunus trituberculatus</name>
    <name type="common">Swimming crab</name>
    <name type="synonym">Neptunus trituberculatus</name>
    <dbReference type="NCBI Taxonomy" id="210409"/>
    <lineage>
        <taxon>Eukaryota</taxon>
        <taxon>Metazoa</taxon>
        <taxon>Ecdysozoa</taxon>
        <taxon>Arthropoda</taxon>
        <taxon>Crustacea</taxon>
        <taxon>Multicrustacea</taxon>
        <taxon>Malacostraca</taxon>
        <taxon>Eumalacostraca</taxon>
        <taxon>Eucarida</taxon>
        <taxon>Decapoda</taxon>
        <taxon>Pleocyemata</taxon>
        <taxon>Brachyura</taxon>
        <taxon>Eubrachyura</taxon>
        <taxon>Portunoidea</taxon>
        <taxon>Portunidae</taxon>
        <taxon>Portuninae</taxon>
        <taxon>Portunus</taxon>
    </lineage>
</organism>
<dbReference type="EMBL" id="VSRR010002534">
    <property type="protein sequence ID" value="MPC31953.1"/>
    <property type="molecule type" value="Genomic_DNA"/>
</dbReference>
<reference evidence="9 10" key="1">
    <citation type="submission" date="2019-05" db="EMBL/GenBank/DDBJ databases">
        <title>Another draft genome of Portunus trituberculatus and its Hox gene families provides insights of decapod evolution.</title>
        <authorList>
            <person name="Jeong J.-H."/>
            <person name="Song I."/>
            <person name="Kim S."/>
            <person name="Choi T."/>
            <person name="Kim D."/>
            <person name="Ryu S."/>
            <person name="Kim W."/>
        </authorList>
    </citation>
    <scope>NUCLEOTIDE SEQUENCE [LARGE SCALE GENOMIC DNA]</scope>
    <source>
        <tissue evidence="9">Muscle</tissue>
    </source>
</reference>
<dbReference type="CDD" id="cd01251">
    <property type="entry name" value="PH2_ADAP"/>
    <property type="match status" value="1"/>
</dbReference>
<feature type="region of interest" description="Disordered" evidence="6">
    <location>
        <begin position="388"/>
        <end position="420"/>
    </location>
</feature>
<dbReference type="CDD" id="cd13252">
    <property type="entry name" value="PH1_ADAP"/>
    <property type="match status" value="1"/>
</dbReference>
<evidence type="ECO:0000259" key="8">
    <source>
        <dbReference type="PROSITE" id="PS50115"/>
    </source>
</evidence>
<dbReference type="AlphaFoldDB" id="A0A5B7EFZ9"/>
<dbReference type="OrthoDB" id="10266696at2759"/>
<feature type="domain" description="Arf-GAP" evidence="8">
    <location>
        <begin position="42"/>
        <end position="163"/>
    </location>
</feature>
<dbReference type="Gene3D" id="2.30.29.30">
    <property type="entry name" value="Pleckstrin-homology domain (PH domain)/Phosphotyrosine-binding domain (PTB)"/>
    <property type="match status" value="2"/>
</dbReference>
<evidence type="ECO:0000256" key="5">
    <source>
        <dbReference type="PROSITE-ProRule" id="PRU00288"/>
    </source>
</evidence>
<dbReference type="InterPro" id="IPR037849">
    <property type="entry name" value="PH1_ADAP"/>
</dbReference>
<feature type="compositionally biased region" description="Basic residues" evidence="6">
    <location>
        <begin position="1"/>
        <end position="10"/>
    </location>
</feature>
<dbReference type="FunFam" id="2.30.29.30:FF:000099">
    <property type="entry name" value="Arf-GAP with dual PH domain-containing protein 1"/>
    <property type="match status" value="1"/>
</dbReference>
<dbReference type="SUPFAM" id="SSF50729">
    <property type="entry name" value="PH domain-like"/>
    <property type="match status" value="2"/>
</dbReference>
<dbReference type="GO" id="GO:0005547">
    <property type="term" value="F:phosphatidylinositol-3,4,5-trisphosphate binding"/>
    <property type="evidence" value="ECO:0007669"/>
    <property type="project" value="TreeGrafter"/>
</dbReference>
<dbReference type="InterPro" id="IPR001164">
    <property type="entry name" value="ArfGAP_dom"/>
</dbReference>
<feature type="domain" description="PH" evidence="7">
    <location>
        <begin position="286"/>
        <end position="388"/>
    </location>
</feature>
<protein>
    <submittedName>
        <fullName evidence="9">Arf-GAP with dual PH domain-containing protein 1</fullName>
    </submittedName>
</protein>
<evidence type="ECO:0000256" key="6">
    <source>
        <dbReference type="SAM" id="MobiDB-lite"/>
    </source>
</evidence>
<dbReference type="GO" id="GO:0008270">
    <property type="term" value="F:zinc ion binding"/>
    <property type="evidence" value="ECO:0007669"/>
    <property type="project" value="UniProtKB-KW"/>
</dbReference>
<accession>A0A5B7EFZ9</accession>
<keyword evidence="4" id="KW-0862">Zinc</keyword>
<evidence type="ECO:0000256" key="1">
    <source>
        <dbReference type="ARBA" id="ARBA00022468"/>
    </source>
</evidence>
<dbReference type="PROSITE" id="PS50115">
    <property type="entry name" value="ARFGAP"/>
    <property type="match status" value="1"/>
</dbReference>
<dbReference type="SUPFAM" id="SSF57863">
    <property type="entry name" value="ArfGap/RecO-like zinc finger"/>
    <property type="match status" value="1"/>
</dbReference>
<gene>
    <name evidence="9" type="primary">ADAP1</name>
    <name evidence="9" type="ORF">E2C01_025253</name>
</gene>
<evidence type="ECO:0000256" key="2">
    <source>
        <dbReference type="ARBA" id="ARBA00022723"/>
    </source>
</evidence>
<dbReference type="InterPro" id="IPR011993">
    <property type="entry name" value="PH-like_dom_sf"/>
</dbReference>
<feature type="region of interest" description="Disordered" evidence="6">
    <location>
        <begin position="1"/>
        <end position="39"/>
    </location>
</feature>
<dbReference type="InterPro" id="IPR038508">
    <property type="entry name" value="ArfGAP_dom_sf"/>
</dbReference>
<name>A0A5B7EFZ9_PORTR</name>
<dbReference type="Proteomes" id="UP000324222">
    <property type="component" value="Unassembled WGS sequence"/>
</dbReference>
<dbReference type="PRINTS" id="PR00405">
    <property type="entry name" value="REVINTRACTNG"/>
</dbReference>
<feature type="domain" description="PH" evidence="7">
    <location>
        <begin position="165"/>
        <end position="264"/>
    </location>
</feature>
<evidence type="ECO:0000256" key="4">
    <source>
        <dbReference type="ARBA" id="ARBA00022833"/>
    </source>
</evidence>
<dbReference type="CDD" id="cd08832">
    <property type="entry name" value="ArfGap_ADAP"/>
    <property type="match status" value="1"/>
</dbReference>
<dbReference type="Pfam" id="PF01412">
    <property type="entry name" value="ArfGap"/>
    <property type="match status" value="1"/>
</dbReference>
<dbReference type="InterPro" id="IPR001849">
    <property type="entry name" value="PH_domain"/>
</dbReference>
<dbReference type="InterPro" id="IPR037851">
    <property type="entry name" value="PH2_ADAP"/>
</dbReference>
<dbReference type="SMART" id="SM00105">
    <property type="entry name" value="ArfGap"/>
    <property type="match status" value="1"/>
</dbReference>